<keyword evidence="2" id="KW-1185">Reference proteome</keyword>
<dbReference type="Proteomes" id="UP001152799">
    <property type="component" value="Chromosome 11"/>
</dbReference>
<evidence type="ECO:0000313" key="1">
    <source>
        <dbReference type="EMBL" id="CAG9762552.1"/>
    </source>
</evidence>
<reference evidence="1" key="1">
    <citation type="submission" date="2022-01" db="EMBL/GenBank/DDBJ databases">
        <authorList>
            <person name="King R."/>
        </authorList>
    </citation>
    <scope>NUCLEOTIDE SEQUENCE</scope>
</reference>
<evidence type="ECO:0000313" key="2">
    <source>
        <dbReference type="Proteomes" id="UP001152799"/>
    </source>
</evidence>
<organism evidence="1 2">
    <name type="scientific">Ceutorhynchus assimilis</name>
    <name type="common">cabbage seed weevil</name>
    <dbReference type="NCBI Taxonomy" id="467358"/>
    <lineage>
        <taxon>Eukaryota</taxon>
        <taxon>Metazoa</taxon>
        <taxon>Ecdysozoa</taxon>
        <taxon>Arthropoda</taxon>
        <taxon>Hexapoda</taxon>
        <taxon>Insecta</taxon>
        <taxon>Pterygota</taxon>
        <taxon>Neoptera</taxon>
        <taxon>Endopterygota</taxon>
        <taxon>Coleoptera</taxon>
        <taxon>Polyphaga</taxon>
        <taxon>Cucujiformia</taxon>
        <taxon>Curculionidae</taxon>
        <taxon>Ceutorhynchinae</taxon>
        <taxon>Ceutorhynchus</taxon>
    </lineage>
</organism>
<gene>
    <name evidence="1" type="ORF">CEUTPL_LOCUS3231</name>
</gene>
<protein>
    <submittedName>
        <fullName evidence="1">Uncharacterized protein</fullName>
    </submittedName>
</protein>
<name>A0A9N9QKK1_9CUCU</name>
<sequence length="46" mass="5389">MSYDFEQIHKSANLPLQEQFDNLFDKVFYLKHGSLNSTDIATLLKK</sequence>
<dbReference type="EMBL" id="OU892287">
    <property type="protein sequence ID" value="CAG9762552.1"/>
    <property type="molecule type" value="Genomic_DNA"/>
</dbReference>
<dbReference type="AlphaFoldDB" id="A0A9N9QKK1"/>
<accession>A0A9N9QKK1</accession>
<proteinExistence type="predicted"/>